<feature type="transmembrane region" description="Helical" evidence="1">
    <location>
        <begin position="149"/>
        <end position="176"/>
    </location>
</feature>
<evidence type="ECO:0008006" key="3">
    <source>
        <dbReference type="Google" id="ProtNLM"/>
    </source>
</evidence>
<feature type="transmembrane region" description="Helical" evidence="1">
    <location>
        <begin position="300"/>
        <end position="320"/>
    </location>
</feature>
<dbReference type="InterPro" id="IPR036249">
    <property type="entry name" value="Thioredoxin-like_sf"/>
</dbReference>
<dbReference type="EMBL" id="DSTX01000002">
    <property type="protein sequence ID" value="HFK20050.1"/>
    <property type="molecule type" value="Genomic_DNA"/>
</dbReference>
<keyword evidence="1" id="KW-0472">Membrane</keyword>
<name>A0A7C3IWM4_9CREN</name>
<feature type="transmembrane region" description="Helical" evidence="1">
    <location>
        <begin position="188"/>
        <end position="211"/>
    </location>
</feature>
<keyword evidence="1" id="KW-1133">Transmembrane helix</keyword>
<sequence length="348" mass="38198">MSIARGFTLLLLFLLAGATLNLATPSAQATAVDAGEDQVRQCIYLFYDEGCEDCILANAFIANLQKNYSIDVHRFEVHNTSNWELMVKFFNHHNVTEYDVPAVFIGNEALIMLDEIEARLPSLLANNTGWMCPSYNSSIPPYTPASPPLLIIFGLAVADSLNPCAISVLLLLMVTISFSTRAIWKTGGAYILGNFIAYFLVGYGLLAILQSFNLPQYTSKVVAVAAIALSAYALVSRLPSQTRPFIKKVINSISSPLFAFPAGMIISLIELPCSGGPYFLAMTLISQYRVTQAELFGYLFVYNLIFVLPLLVVLSLYMFLNKPAIPKHLIRYASAVIMLVVGAILLVI</sequence>
<organism evidence="2">
    <name type="scientific">Candidatus Methanomethylicus mesodigestus</name>
    <dbReference type="NCBI Taxonomy" id="1867258"/>
    <lineage>
        <taxon>Archaea</taxon>
        <taxon>Thermoproteota</taxon>
        <taxon>Methanosuratincolia</taxon>
        <taxon>Candidatus Methanomethylicales</taxon>
        <taxon>Candidatus Methanomethylicaceae</taxon>
        <taxon>Candidatus Methanomethylicus</taxon>
    </lineage>
</organism>
<accession>A0A7C3IWM4</accession>
<feature type="transmembrane region" description="Helical" evidence="1">
    <location>
        <begin position="256"/>
        <end position="280"/>
    </location>
</feature>
<dbReference type="AlphaFoldDB" id="A0A7C3IWM4"/>
<protein>
    <recommendedName>
        <fullName evidence="3">Cytochrome C biogenesis protein transmembrane domain-containing protein</fullName>
    </recommendedName>
</protein>
<reference evidence="2" key="1">
    <citation type="journal article" date="2020" name="mSystems">
        <title>Genome- and Community-Level Interaction Insights into Carbon Utilization and Element Cycling Functions of Hydrothermarchaeota in Hydrothermal Sediment.</title>
        <authorList>
            <person name="Zhou Z."/>
            <person name="Liu Y."/>
            <person name="Xu W."/>
            <person name="Pan J."/>
            <person name="Luo Z.H."/>
            <person name="Li M."/>
        </authorList>
    </citation>
    <scope>NUCLEOTIDE SEQUENCE [LARGE SCALE GENOMIC DNA]</scope>
    <source>
        <strain evidence="2">SpSt-468</strain>
    </source>
</reference>
<feature type="transmembrane region" description="Helical" evidence="1">
    <location>
        <begin position="329"/>
        <end position="347"/>
    </location>
</feature>
<feature type="transmembrane region" description="Helical" evidence="1">
    <location>
        <begin position="217"/>
        <end position="235"/>
    </location>
</feature>
<evidence type="ECO:0000313" key="2">
    <source>
        <dbReference type="EMBL" id="HFK20050.1"/>
    </source>
</evidence>
<proteinExistence type="predicted"/>
<evidence type="ECO:0000256" key="1">
    <source>
        <dbReference type="SAM" id="Phobius"/>
    </source>
</evidence>
<keyword evidence="1" id="KW-0812">Transmembrane</keyword>
<gene>
    <name evidence="2" type="ORF">ENS19_02090</name>
</gene>
<dbReference type="SUPFAM" id="SSF52833">
    <property type="entry name" value="Thioredoxin-like"/>
    <property type="match status" value="1"/>
</dbReference>
<comment type="caution">
    <text evidence="2">The sequence shown here is derived from an EMBL/GenBank/DDBJ whole genome shotgun (WGS) entry which is preliminary data.</text>
</comment>